<proteinExistence type="predicted"/>
<organism evidence="1 2">
    <name type="scientific">Sistotremastrum niveocremeum HHB9708</name>
    <dbReference type="NCBI Taxonomy" id="1314777"/>
    <lineage>
        <taxon>Eukaryota</taxon>
        <taxon>Fungi</taxon>
        <taxon>Dikarya</taxon>
        <taxon>Basidiomycota</taxon>
        <taxon>Agaricomycotina</taxon>
        <taxon>Agaricomycetes</taxon>
        <taxon>Sistotremastrales</taxon>
        <taxon>Sistotremastraceae</taxon>
        <taxon>Sertulicium</taxon>
        <taxon>Sertulicium niveocremeum</taxon>
    </lineage>
</organism>
<reference evidence="1 2" key="1">
    <citation type="journal article" date="2016" name="Mol. Biol. Evol.">
        <title>Comparative Genomics of Early-Diverging Mushroom-Forming Fungi Provides Insights into the Origins of Lignocellulose Decay Capabilities.</title>
        <authorList>
            <person name="Nagy L.G."/>
            <person name="Riley R."/>
            <person name="Tritt A."/>
            <person name="Adam C."/>
            <person name="Daum C."/>
            <person name="Floudas D."/>
            <person name="Sun H."/>
            <person name="Yadav J.S."/>
            <person name="Pangilinan J."/>
            <person name="Larsson K.H."/>
            <person name="Matsuura K."/>
            <person name="Barry K."/>
            <person name="Labutti K."/>
            <person name="Kuo R."/>
            <person name="Ohm R.A."/>
            <person name="Bhattacharya S.S."/>
            <person name="Shirouzu T."/>
            <person name="Yoshinaga Y."/>
            <person name="Martin F.M."/>
            <person name="Grigoriev I.V."/>
            <person name="Hibbett D.S."/>
        </authorList>
    </citation>
    <scope>NUCLEOTIDE SEQUENCE [LARGE SCALE GENOMIC DNA]</scope>
    <source>
        <strain evidence="1 2">HHB9708</strain>
    </source>
</reference>
<evidence type="ECO:0000313" key="2">
    <source>
        <dbReference type="Proteomes" id="UP000076722"/>
    </source>
</evidence>
<sequence>MVNGTKREAGAKATKQPDLKSQDKLTIRIPTDSSISWLGAVSLAEPLEMPFNTLPDDVLFKIVECYMSDRGAYASAKTRLRHTLLLGQIEARLRAFVCLERACHHLWSTIYLQWPNDAVDLYLQRSQGRPLTVFLNTLEARGTRKHRSDQQHWTKFLLDNMSTIAHLDLFIHNNQCSQRLALAIDTAAPVLQSCRLNVAHKVEIIAALFAGSAPQLASACIYATHTPNLRCFPTLRVLKISIEPSGHQRLLSTLSALPALEDLSVIGAPERFSFEIATEAEVRVSLPACRLLTVKNMESFLVHSLLASLMLPAITKLAVHEKLIVDQHGLRSPSMTDTFPFAPLKPITPTFLRITLHPDRILFVTDGSPEYVYAIDWRPLYGLYVVDEEGIFLALLVAVVRTLAAKLCVEPRELTIQNHLPGDGAAAGESPLQMVDLTELWRLAFQDLATVEVLRLSGNITATLDLLDCSTLHLPHLSRVEILEGTLVSDAQAAVLAELGKKRMTDFSFSVPEN</sequence>
<dbReference type="EMBL" id="KV419406">
    <property type="protein sequence ID" value="KZS93592.1"/>
    <property type="molecule type" value="Genomic_DNA"/>
</dbReference>
<accession>A0A164UW82</accession>
<name>A0A164UW82_9AGAM</name>
<evidence type="ECO:0000313" key="1">
    <source>
        <dbReference type="EMBL" id="KZS93592.1"/>
    </source>
</evidence>
<evidence type="ECO:0008006" key="3">
    <source>
        <dbReference type="Google" id="ProtNLM"/>
    </source>
</evidence>
<dbReference type="AlphaFoldDB" id="A0A164UW82"/>
<dbReference type="Proteomes" id="UP000076722">
    <property type="component" value="Unassembled WGS sequence"/>
</dbReference>
<protein>
    <recommendedName>
        <fullName evidence="3">F-box domain-containing protein</fullName>
    </recommendedName>
</protein>
<gene>
    <name evidence="1" type="ORF">SISNIDRAFT_485210</name>
</gene>
<keyword evidence="2" id="KW-1185">Reference proteome</keyword>